<dbReference type="SUPFAM" id="SSF48371">
    <property type="entry name" value="ARM repeat"/>
    <property type="match status" value="1"/>
</dbReference>
<dbReference type="InterPro" id="IPR011989">
    <property type="entry name" value="ARM-like"/>
</dbReference>
<proteinExistence type="predicted"/>
<dbReference type="Gene3D" id="1.25.10.10">
    <property type="entry name" value="Leucine-rich Repeat Variant"/>
    <property type="match status" value="2"/>
</dbReference>
<dbReference type="Proteomes" id="UP000825933">
    <property type="component" value="Unassembled WGS sequence"/>
</dbReference>
<evidence type="ECO:0000313" key="2">
    <source>
        <dbReference type="Proteomes" id="UP000825933"/>
    </source>
</evidence>
<dbReference type="EMBL" id="JAIOUQ010000001">
    <property type="protein sequence ID" value="MBZ2164549.1"/>
    <property type="molecule type" value="Genomic_DNA"/>
</dbReference>
<dbReference type="Pfam" id="PF13646">
    <property type="entry name" value="HEAT_2"/>
    <property type="match status" value="2"/>
</dbReference>
<evidence type="ECO:0000313" key="1">
    <source>
        <dbReference type="EMBL" id="MBZ2164549.1"/>
    </source>
</evidence>
<gene>
    <name evidence="1" type="ORF">K8N75_00575</name>
</gene>
<dbReference type="RefSeq" id="WP_223790227.1">
    <property type="nucleotide sequence ID" value="NZ_JAIOUQ010000001.1"/>
</dbReference>
<name>A0A8T5UV65_9EURY</name>
<reference evidence="2" key="1">
    <citation type="journal article" date="2022" name="Microbiol. Resour. Announc.">
        <title>Draft Genome Sequence of a Methanogenic Archaeon from West Spitsbergen Permafrost.</title>
        <authorList>
            <person name="Trubitsyn V."/>
            <person name="Rivkina E."/>
            <person name="Shcherbakova V."/>
        </authorList>
    </citation>
    <scope>NUCLEOTIDE SEQUENCE [LARGE SCALE GENOMIC DNA]</scope>
    <source>
        <strain evidence="2">VT</strain>
    </source>
</reference>
<accession>A0A8T5UV65</accession>
<dbReference type="PANTHER" id="PTHR12697">
    <property type="entry name" value="PBS LYASE HEAT-LIKE PROTEIN"/>
    <property type="match status" value="1"/>
</dbReference>
<dbReference type="AlphaFoldDB" id="A0A8T5UV65"/>
<sequence length="279" mass="31334">MINSSEEKRNLDRKRRGQISPEDIKAYAEFSTEHLIKMLDDNNPQKRTIAATILGNKRDSKCIRNLCNSLKKENALYSRIAMSEALGKMGEASVLPLIKLLGQIGNNQEVELPKKYFNKRSFPLARDMAARTIIKIGKPATPYLIKVMEEQDDFIMQQAIDAIGGIAAKTDDKSVLSVMIDGLETHSDNKISLWKIIRALSGFKHSEEALTPLVNILKSNYDAAIIWESARTLGQINISRPDAIDALQELEKNDNPEIKKATENALINLSHNIREYSSK</sequence>
<organism evidence="1 2">
    <name type="scientific">Methanobacterium spitsbergense</name>
    <dbReference type="NCBI Taxonomy" id="2874285"/>
    <lineage>
        <taxon>Archaea</taxon>
        <taxon>Methanobacteriati</taxon>
        <taxon>Methanobacteriota</taxon>
        <taxon>Methanomada group</taxon>
        <taxon>Methanobacteria</taxon>
        <taxon>Methanobacteriales</taxon>
        <taxon>Methanobacteriaceae</taxon>
        <taxon>Methanobacterium</taxon>
    </lineage>
</organism>
<keyword evidence="2" id="KW-1185">Reference proteome</keyword>
<dbReference type="InterPro" id="IPR016024">
    <property type="entry name" value="ARM-type_fold"/>
</dbReference>
<comment type="caution">
    <text evidence="1">The sequence shown here is derived from an EMBL/GenBank/DDBJ whole genome shotgun (WGS) entry which is preliminary data.</text>
</comment>
<protein>
    <submittedName>
        <fullName evidence="1">HEAT repeat domain-containing protein</fullName>
    </submittedName>
</protein>
<dbReference type="GO" id="GO:0016491">
    <property type="term" value="F:oxidoreductase activity"/>
    <property type="evidence" value="ECO:0007669"/>
    <property type="project" value="TreeGrafter"/>
</dbReference>
<dbReference type="PANTHER" id="PTHR12697:SF5">
    <property type="entry name" value="DEOXYHYPUSINE HYDROXYLASE"/>
    <property type="match status" value="1"/>
</dbReference>